<dbReference type="EMBL" id="HM854803">
    <property type="protein sequence ID" value="ADN34147.1"/>
    <property type="molecule type" value="Genomic_DNA"/>
</dbReference>
<proteinExistence type="predicted"/>
<accession>E5GCE8</accession>
<name>E5GCE8_CUCME</name>
<protein>
    <submittedName>
        <fullName evidence="1">Uncharacterized protein</fullName>
    </submittedName>
</protein>
<organism evidence="1">
    <name type="scientific">Cucumis melo subsp. melo</name>
    <dbReference type="NCBI Taxonomy" id="412675"/>
    <lineage>
        <taxon>Eukaryota</taxon>
        <taxon>Viridiplantae</taxon>
        <taxon>Streptophyta</taxon>
        <taxon>Embryophyta</taxon>
        <taxon>Tracheophyta</taxon>
        <taxon>Spermatophyta</taxon>
        <taxon>Magnoliopsida</taxon>
        <taxon>eudicotyledons</taxon>
        <taxon>Gunneridae</taxon>
        <taxon>Pentapetalae</taxon>
        <taxon>rosids</taxon>
        <taxon>fabids</taxon>
        <taxon>Cucurbitales</taxon>
        <taxon>Cucurbitaceae</taxon>
        <taxon>Benincaseae</taxon>
        <taxon>Cucumis</taxon>
    </lineage>
</organism>
<reference evidence="1" key="2">
    <citation type="journal article" date="2010" name="BMC Plant Biol.">
        <title>Sequencing of 6.7 Mb of the melon genome using a BAC pooling strategy.</title>
        <authorList>
            <person name="Gonzalez V.M."/>
            <person name="Benjak A."/>
            <person name="Henaff E.M."/>
            <person name="Mir G."/>
            <person name="Casacuberta J.M."/>
            <person name="Garcia-Mas J."/>
            <person name="Puigdomenech P."/>
        </authorList>
    </citation>
    <scope>NUCLEOTIDE SEQUENCE</scope>
    <source>
        <tissue evidence="1">Young leaves</tissue>
    </source>
</reference>
<dbReference type="AlphaFoldDB" id="E5GCE8"/>
<evidence type="ECO:0000313" key="1">
    <source>
        <dbReference type="EMBL" id="ADN34147.1"/>
    </source>
</evidence>
<reference evidence="1" key="1">
    <citation type="journal article" date="2010" name="BMC Genomics">
        <title>Generation of a BAC-based physical map of the melon genome.</title>
        <authorList>
            <person name="Gonzalez V.M."/>
            <person name="Garcia-Mas J."/>
            <person name="Arus P."/>
            <person name="Puigdomenech P."/>
        </authorList>
    </citation>
    <scope>NUCLEOTIDE SEQUENCE</scope>
    <source>
        <tissue evidence="1">Young leaves</tissue>
    </source>
</reference>
<sequence length="86" mass="9979">MTNLIKNRFLMTCFDHQVNWLDGLFSFLDGQNTSKSSFLMANTIKKGFFMACFGHQENEFFYGLFSFLDGQKTSKCSFCMVNTIKK</sequence>